<evidence type="ECO:0000256" key="3">
    <source>
        <dbReference type="ARBA" id="ARBA00023134"/>
    </source>
</evidence>
<dbReference type="Gene3D" id="3.10.20.30">
    <property type="match status" value="1"/>
</dbReference>
<dbReference type="SUPFAM" id="SSF81271">
    <property type="entry name" value="TGS-like"/>
    <property type="match status" value="1"/>
</dbReference>
<keyword evidence="2" id="KW-0547">Nucleotide-binding</keyword>
<dbReference type="PROSITE" id="PS00905">
    <property type="entry name" value="GTP1_OBG"/>
    <property type="match status" value="1"/>
</dbReference>
<sequence length="365" mass="40715">MSLQQKIDDIKFELSRTQVNKATMHHICMMRAKMAKYQRELLAPEKKVAGEGFDVAKFGDARVGMVGFPSVGKSTLLTAMTPTESKIAAYEFTTLTCVPGVMDLKGSQVQLLDLPGIIEGAKDGKGRGRQVISVARTSDCILLMIDGTKSLELKDKIEYELEGVGIRLNKEPPRIRIVKKLAGGVCFTPTAKQSELTQEIVRLVLKEYKILNADVYCDTDSSVQDLIDVIEDNCKYIPCIYVINKIDAMEPSEVEKLQTLPYFCCISAAQGIGLDKLKEMIWEQLNLVRVYTKVPGAFPDFKTPIVLPARKATVENVSFKIHKQLATQMKYALVWGTSVKHSPQRVGKDHRLDDEDVLQVMKVGK</sequence>
<dbReference type="InterPro" id="IPR004095">
    <property type="entry name" value="TGS"/>
</dbReference>
<dbReference type="EMBL" id="BAAFRS010000189">
    <property type="protein sequence ID" value="GAB1224320.1"/>
    <property type="molecule type" value="Genomic_DNA"/>
</dbReference>
<dbReference type="Pfam" id="PF16897">
    <property type="entry name" value="MMR_HSR1_Xtn"/>
    <property type="match status" value="1"/>
</dbReference>
<dbReference type="Gene3D" id="3.40.50.300">
    <property type="entry name" value="P-loop containing nucleotide triphosphate hydrolases"/>
    <property type="match status" value="2"/>
</dbReference>
<evidence type="ECO:0000259" key="4">
    <source>
        <dbReference type="PROSITE" id="PS51710"/>
    </source>
</evidence>
<dbReference type="InterPro" id="IPR031662">
    <property type="entry name" value="GTP-binding_2"/>
</dbReference>
<evidence type="ECO:0000313" key="7">
    <source>
        <dbReference type="EMBL" id="GAB1226976.1"/>
    </source>
</evidence>
<name>A0ABQ0DNA2_9EUKA</name>
<dbReference type="PANTHER" id="PTHR43127">
    <property type="entry name" value="DEVELOPMENTALLY-REGULATED GTP-BINDING PROTEIN 2"/>
    <property type="match status" value="1"/>
</dbReference>
<comment type="caution">
    <text evidence="6">The sequence shown here is derived from an EMBL/GenBank/DDBJ whole genome shotgun (WGS) entry which is preliminary data.</text>
</comment>
<dbReference type="InterPro" id="IPR045001">
    <property type="entry name" value="DRG"/>
</dbReference>
<evidence type="ECO:0000256" key="2">
    <source>
        <dbReference type="ARBA" id="ARBA00022741"/>
    </source>
</evidence>
<evidence type="ECO:0008006" key="9">
    <source>
        <dbReference type="Google" id="ProtNLM"/>
    </source>
</evidence>
<reference evidence="6 8" key="1">
    <citation type="journal article" date="2019" name="PLoS Negl. Trop. Dis.">
        <title>Whole genome sequencing of Entamoeba nuttalli reveals mammalian host-related molecular signatures and a novel octapeptide-repeat surface protein.</title>
        <authorList>
            <person name="Tanaka M."/>
            <person name="Makiuchi T."/>
            <person name="Komiyama T."/>
            <person name="Shiina T."/>
            <person name="Osaki K."/>
            <person name="Tachibana H."/>
        </authorList>
    </citation>
    <scope>NUCLEOTIDE SEQUENCE [LARGE SCALE GENOMIC DNA]</scope>
    <source>
        <strain evidence="6 8">P19-061405</strain>
    </source>
</reference>
<dbReference type="InterPro" id="IPR006073">
    <property type="entry name" value="GTP-bd"/>
</dbReference>
<dbReference type="PROSITE" id="PS51710">
    <property type="entry name" value="G_OBG"/>
    <property type="match status" value="1"/>
</dbReference>
<dbReference type="InterPro" id="IPR012675">
    <property type="entry name" value="Beta-grasp_dom_sf"/>
</dbReference>
<evidence type="ECO:0000256" key="1">
    <source>
        <dbReference type="ARBA" id="ARBA00010142"/>
    </source>
</evidence>
<dbReference type="Pfam" id="PF02824">
    <property type="entry name" value="TGS"/>
    <property type="match status" value="1"/>
</dbReference>
<dbReference type="InterPro" id="IPR012676">
    <property type="entry name" value="TGS-like"/>
</dbReference>
<dbReference type="PROSITE" id="PS51880">
    <property type="entry name" value="TGS"/>
    <property type="match status" value="1"/>
</dbReference>
<comment type="similarity">
    <text evidence="1">Belongs to the small GTPase superfamily. Rho family.</text>
</comment>
<evidence type="ECO:0000313" key="6">
    <source>
        <dbReference type="EMBL" id="GAB1224320.1"/>
    </source>
</evidence>
<dbReference type="PRINTS" id="PR00326">
    <property type="entry name" value="GTP1OBG"/>
</dbReference>
<organism evidence="6 8">
    <name type="scientific">Entamoeba nuttalli</name>
    <dbReference type="NCBI Taxonomy" id="412467"/>
    <lineage>
        <taxon>Eukaryota</taxon>
        <taxon>Amoebozoa</taxon>
        <taxon>Evosea</taxon>
        <taxon>Archamoebae</taxon>
        <taxon>Mastigamoebida</taxon>
        <taxon>Entamoebidae</taxon>
        <taxon>Entamoeba</taxon>
    </lineage>
</organism>
<dbReference type="SUPFAM" id="SSF52540">
    <property type="entry name" value="P-loop containing nucleoside triphosphate hydrolases"/>
    <property type="match status" value="1"/>
</dbReference>
<accession>A0ABQ0DNA2</accession>
<dbReference type="InterPro" id="IPR005225">
    <property type="entry name" value="Small_GTP-bd"/>
</dbReference>
<dbReference type="Pfam" id="PF01926">
    <property type="entry name" value="MMR_HSR1"/>
    <property type="match status" value="1"/>
</dbReference>
<dbReference type="InterPro" id="IPR031167">
    <property type="entry name" value="G_OBG"/>
</dbReference>
<dbReference type="Gene3D" id="6.10.140.1070">
    <property type="match status" value="1"/>
</dbReference>
<dbReference type="Proteomes" id="UP001628156">
    <property type="component" value="Unassembled WGS sequence"/>
</dbReference>
<keyword evidence="8" id="KW-1185">Reference proteome</keyword>
<dbReference type="EMBL" id="BAAFRS010000315">
    <property type="protein sequence ID" value="GAB1226976.1"/>
    <property type="molecule type" value="Genomic_DNA"/>
</dbReference>
<protein>
    <recommendedName>
        <fullName evidence="9">GTP-binding protein</fullName>
    </recommendedName>
</protein>
<feature type="domain" description="TGS" evidence="5">
    <location>
        <begin position="286"/>
        <end position="362"/>
    </location>
</feature>
<reference evidence="6" key="2">
    <citation type="submission" date="2024-08" db="EMBL/GenBank/DDBJ databases">
        <title>Draft genome assembly of Entamoeba nuttalli using a combination of long-read and short-read sequencing data.</title>
        <authorList>
            <person name="Tanaka M."/>
            <person name="Tachibana H."/>
        </authorList>
    </citation>
    <scope>NUCLEOTIDE SEQUENCE</scope>
    <source>
        <strain evidence="6">P19-061405</strain>
    </source>
</reference>
<dbReference type="InterPro" id="IPR027417">
    <property type="entry name" value="P-loop_NTPase"/>
</dbReference>
<dbReference type="CDD" id="cd01896">
    <property type="entry name" value="DRG"/>
    <property type="match status" value="1"/>
</dbReference>
<proteinExistence type="inferred from homology"/>
<evidence type="ECO:0000259" key="5">
    <source>
        <dbReference type="PROSITE" id="PS51880"/>
    </source>
</evidence>
<gene>
    <name evidence="6" type="ORF">ENUP19_0189G0002</name>
    <name evidence="7" type="ORF">ENUP19_0315G0013</name>
</gene>
<dbReference type="NCBIfam" id="TIGR00231">
    <property type="entry name" value="small_GTP"/>
    <property type="match status" value="1"/>
</dbReference>
<keyword evidence="3" id="KW-0342">GTP-binding</keyword>
<dbReference type="InterPro" id="IPR006074">
    <property type="entry name" value="GTP1-OBG_CS"/>
</dbReference>
<evidence type="ECO:0000313" key="8">
    <source>
        <dbReference type="Proteomes" id="UP001628156"/>
    </source>
</evidence>
<feature type="domain" description="OBG-type G" evidence="4">
    <location>
        <begin position="61"/>
        <end position="286"/>
    </location>
</feature>